<organism evidence="2 3">
    <name type="scientific">Bizionia gelidisalsuginis</name>
    <dbReference type="NCBI Taxonomy" id="291188"/>
    <lineage>
        <taxon>Bacteria</taxon>
        <taxon>Pseudomonadati</taxon>
        <taxon>Bacteroidota</taxon>
        <taxon>Flavobacteriia</taxon>
        <taxon>Flavobacteriales</taxon>
        <taxon>Flavobacteriaceae</taxon>
        <taxon>Bizionia</taxon>
    </lineage>
</organism>
<dbReference type="RefSeq" id="WP_148381644.1">
    <property type="nucleotide sequence ID" value="NZ_VSKN01000040.1"/>
</dbReference>
<dbReference type="SUPFAM" id="SSF56935">
    <property type="entry name" value="Porins"/>
    <property type="match status" value="1"/>
</dbReference>
<keyword evidence="3" id="KW-1185">Reference proteome</keyword>
<evidence type="ECO:0000256" key="1">
    <source>
        <dbReference type="SAM" id="SignalP"/>
    </source>
</evidence>
<feature type="signal peptide" evidence="1">
    <location>
        <begin position="1"/>
        <end position="17"/>
    </location>
</feature>
<name>A0ABY3M6Z4_9FLAO</name>
<dbReference type="Proteomes" id="UP000323621">
    <property type="component" value="Unassembled WGS sequence"/>
</dbReference>
<accession>A0ABY3M6Z4</accession>
<gene>
    <name evidence="2" type="ORF">ES677_14630</name>
</gene>
<reference evidence="2 3" key="1">
    <citation type="submission" date="2019-08" db="EMBL/GenBank/DDBJ databases">
        <title>Genomes of Antarctic Bizionia species.</title>
        <authorList>
            <person name="Bowman J.P."/>
        </authorList>
    </citation>
    <scope>NUCLEOTIDE SEQUENCE [LARGE SCALE GENOMIC DNA]</scope>
    <source>
        <strain evidence="2 3">IC164</strain>
    </source>
</reference>
<feature type="chain" id="PRO_5045464319" description="Porin" evidence="1">
    <location>
        <begin position="18"/>
        <end position="440"/>
    </location>
</feature>
<comment type="caution">
    <text evidence="2">The sequence shown here is derived from an EMBL/GenBank/DDBJ whole genome shotgun (WGS) entry which is preliminary data.</text>
</comment>
<dbReference type="EMBL" id="VSKN01000040">
    <property type="protein sequence ID" value="TYC08154.1"/>
    <property type="molecule type" value="Genomic_DNA"/>
</dbReference>
<evidence type="ECO:0000313" key="2">
    <source>
        <dbReference type="EMBL" id="TYC08154.1"/>
    </source>
</evidence>
<proteinExistence type="predicted"/>
<dbReference type="InterPro" id="IPR023614">
    <property type="entry name" value="Porin_dom_sf"/>
</dbReference>
<sequence length="440" mass="48638">MLKKLTILFLISNFAFAQNDSTTIKTIGFNSEFSYKMLDQNQNLRKVNILLEERKRGTIKNNSLTIGTSLISILDYQHSNTDSKFGYLMRHPTANNQIGKEVSEAVIHSFQLSLTATINSWLSTHVEILYNPQQAFGAGTITSLERNQLQLRKGFVVIGNLETFPLYGALGKMDAPFGQMGSVNPFTNSTTWHAFAGLGYGAQIGYKKGGLHTKLMAVQGGAQFRAMHTPVGNNTKTPSKINNYVADLNYAFNILNKVHLLIGASYLRGSAYCQDFPVTHFSPCNDNNPAYTYYGTVTINDRLTIKGGFAKTTKIWKGTHNPTPPLDVFEASKVSALDFGAKYDLNQNSKIKYTLSGEFSNFKAGPKGAPWERQNQMVLGFASLIKKSSKLFLEVFRTEGYAPLNFISGSNDFEPFTPGISHSERDANSIGFVLGAQVSF</sequence>
<evidence type="ECO:0008006" key="4">
    <source>
        <dbReference type="Google" id="ProtNLM"/>
    </source>
</evidence>
<protein>
    <recommendedName>
        <fullName evidence="4">Porin</fullName>
    </recommendedName>
</protein>
<keyword evidence="1" id="KW-0732">Signal</keyword>
<dbReference type="Gene3D" id="2.40.160.10">
    <property type="entry name" value="Porin"/>
    <property type="match status" value="1"/>
</dbReference>
<evidence type="ECO:0000313" key="3">
    <source>
        <dbReference type="Proteomes" id="UP000323621"/>
    </source>
</evidence>